<evidence type="ECO:0000313" key="7">
    <source>
        <dbReference type="EMBL" id="KAH7514141.1"/>
    </source>
</evidence>
<comment type="caution">
    <text evidence="7">The sequence shown here is derived from an EMBL/GenBank/DDBJ whole genome shotgun (WGS) entry which is preliminary data.</text>
</comment>
<feature type="signal peptide" evidence="5">
    <location>
        <begin position="1"/>
        <end position="25"/>
    </location>
</feature>
<dbReference type="Proteomes" id="UP000813462">
    <property type="component" value="Unassembled WGS sequence"/>
</dbReference>
<evidence type="ECO:0000256" key="3">
    <source>
        <dbReference type="ARBA" id="ARBA00022448"/>
    </source>
</evidence>
<keyword evidence="3" id="KW-0813">Transport</keyword>
<protein>
    <recommendedName>
        <fullName evidence="6">Hydrophobic seed protein domain-containing protein</fullName>
    </recommendedName>
</protein>
<evidence type="ECO:0000256" key="1">
    <source>
        <dbReference type="ARBA" id="ARBA00003211"/>
    </source>
</evidence>
<dbReference type="Gene3D" id="1.10.110.10">
    <property type="entry name" value="Plant lipid-transfer and hydrophobic proteins"/>
    <property type="match status" value="1"/>
</dbReference>
<evidence type="ECO:0000313" key="8">
    <source>
        <dbReference type="Proteomes" id="UP000813462"/>
    </source>
</evidence>
<dbReference type="Pfam" id="PF14547">
    <property type="entry name" value="Hydrophob_seed"/>
    <property type="match status" value="1"/>
</dbReference>
<name>A0A978UH60_ZIZJJ</name>
<dbReference type="EMBL" id="JAEACU010000011">
    <property type="protein sequence ID" value="KAH7514141.1"/>
    <property type="molecule type" value="Genomic_DNA"/>
</dbReference>
<dbReference type="PROSITE" id="PS51257">
    <property type="entry name" value="PROKAR_LIPOPROTEIN"/>
    <property type="match status" value="1"/>
</dbReference>
<comment type="similarity">
    <text evidence="2">Belongs to the plant LTP family. PEARLI1 subfamily.</text>
</comment>
<feature type="domain" description="Hydrophobic seed protein" evidence="6">
    <location>
        <begin position="55"/>
        <end position="139"/>
    </location>
</feature>
<feature type="chain" id="PRO_5037470935" description="Hydrophobic seed protein domain-containing protein" evidence="5">
    <location>
        <begin position="26"/>
        <end position="141"/>
    </location>
</feature>
<accession>A0A978UH60</accession>
<dbReference type="SUPFAM" id="SSF47699">
    <property type="entry name" value="Bifunctional inhibitor/lipid-transfer protein/seed storage 2S albumin"/>
    <property type="match status" value="1"/>
</dbReference>
<evidence type="ECO:0000256" key="2">
    <source>
        <dbReference type="ARBA" id="ARBA00008965"/>
    </source>
</evidence>
<dbReference type="GO" id="GO:0008289">
    <property type="term" value="F:lipid binding"/>
    <property type="evidence" value="ECO:0007669"/>
    <property type="project" value="UniProtKB-KW"/>
</dbReference>
<proteinExistence type="inferred from homology"/>
<reference evidence="7" key="1">
    <citation type="journal article" date="2021" name="Front. Plant Sci.">
        <title>Chromosome-Scale Genome Assembly for Chinese Sour Jujube and Insights Into Its Genome Evolution and Domestication Signature.</title>
        <authorList>
            <person name="Shen L.-Y."/>
            <person name="Luo H."/>
            <person name="Wang X.-L."/>
            <person name="Wang X.-M."/>
            <person name="Qiu X.-J."/>
            <person name="Liu H."/>
            <person name="Zhou S.-S."/>
            <person name="Jia K.-H."/>
            <person name="Nie S."/>
            <person name="Bao Y.-T."/>
            <person name="Zhang R.-G."/>
            <person name="Yun Q.-Z."/>
            <person name="Chai Y.-H."/>
            <person name="Lu J.-Y."/>
            <person name="Li Y."/>
            <person name="Zhao S.-W."/>
            <person name="Mao J.-F."/>
            <person name="Jia S.-G."/>
            <person name="Mao Y.-M."/>
        </authorList>
    </citation>
    <scope>NUCLEOTIDE SEQUENCE</scope>
    <source>
        <strain evidence="7">AT0</strain>
        <tissue evidence="7">Leaf</tissue>
    </source>
</reference>
<dbReference type="InterPro" id="IPR051636">
    <property type="entry name" value="Plant_LTP/defense-related"/>
</dbReference>
<keyword evidence="4" id="KW-0446">Lipid-binding</keyword>
<evidence type="ECO:0000256" key="4">
    <source>
        <dbReference type="ARBA" id="ARBA00023121"/>
    </source>
</evidence>
<organism evidence="7 8">
    <name type="scientific">Ziziphus jujuba var. spinosa</name>
    <dbReference type="NCBI Taxonomy" id="714518"/>
    <lineage>
        <taxon>Eukaryota</taxon>
        <taxon>Viridiplantae</taxon>
        <taxon>Streptophyta</taxon>
        <taxon>Embryophyta</taxon>
        <taxon>Tracheophyta</taxon>
        <taxon>Spermatophyta</taxon>
        <taxon>Magnoliopsida</taxon>
        <taxon>eudicotyledons</taxon>
        <taxon>Gunneridae</taxon>
        <taxon>Pentapetalae</taxon>
        <taxon>rosids</taxon>
        <taxon>fabids</taxon>
        <taxon>Rosales</taxon>
        <taxon>Rhamnaceae</taxon>
        <taxon>Paliureae</taxon>
        <taxon>Ziziphus</taxon>
    </lineage>
</organism>
<dbReference type="InterPro" id="IPR027923">
    <property type="entry name" value="Hydrophob_seed_dom"/>
</dbReference>
<dbReference type="PANTHER" id="PTHR31731">
    <property type="match status" value="1"/>
</dbReference>
<sequence>MGSKTTASLALFLIVNLVFFALVSSCGLRRPCPKPKPNANYTAAASRLSPLANGTCVKSALTFSACGGLLGGLLNITMGNPPTTPCCSLLDGLVDFEAATCLCIALKANIMGFEIPEIPICLALILNACSRNFPIGFHCGD</sequence>
<keyword evidence="5" id="KW-0732">Signal</keyword>
<gene>
    <name evidence="7" type="ORF">FEM48_Zijuj11G0057300</name>
</gene>
<dbReference type="InterPro" id="IPR036312">
    <property type="entry name" value="Bifun_inhib/LTP/seed_sf"/>
</dbReference>
<evidence type="ECO:0000256" key="5">
    <source>
        <dbReference type="SAM" id="SignalP"/>
    </source>
</evidence>
<dbReference type="CDD" id="cd01958">
    <property type="entry name" value="HPS_like"/>
    <property type="match status" value="1"/>
</dbReference>
<comment type="function">
    <text evidence="1">Plant non-specific lipid-transfer proteins transfer phospholipids as well as galactolipids across membranes. May play a role in wax or cutin deposition in the cell walls of expanding epidermal cells and certain secretory tissues.</text>
</comment>
<evidence type="ECO:0000259" key="6">
    <source>
        <dbReference type="Pfam" id="PF14547"/>
    </source>
</evidence>
<dbReference type="AlphaFoldDB" id="A0A978UH60"/>